<gene>
    <name evidence="2" type="ORF">RUJ08_01990</name>
</gene>
<comment type="caution">
    <text evidence="2">The sequence shown here is derived from an EMBL/GenBank/DDBJ whole genome shotgun (WGS) entry which is preliminary data.</text>
</comment>
<feature type="chain" id="PRO_5046315369" evidence="1">
    <location>
        <begin position="23"/>
        <end position="170"/>
    </location>
</feature>
<dbReference type="EMBL" id="JAWLLM010000001">
    <property type="protein sequence ID" value="MDV7040890.1"/>
    <property type="molecule type" value="Genomic_DNA"/>
</dbReference>
<evidence type="ECO:0000313" key="2">
    <source>
        <dbReference type="EMBL" id="MDV7040890.1"/>
    </source>
</evidence>
<feature type="signal peptide" evidence="1">
    <location>
        <begin position="1"/>
        <end position="22"/>
    </location>
</feature>
<sequence>MKNYLLVSCVIFLSGCSAKYNAAMIQKNYELLTKDKEIIIAVSDNGVYLQKEYAGSGSITANVIKSAFSRYSDNIKIIGECKDINCLVSSFPVASGYYVVPQILHWEDRATEWSGIPDKVEVKITVYNAENKKRLSSVILSGKSKFVTFGGDHPQDLLPDPINNYISSLY</sequence>
<proteinExistence type="predicted"/>
<keyword evidence="1" id="KW-0732">Signal</keyword>
<dbReference type="Proteomes" id="UP001187868">
    <property type="component" value="Unassembled WGS sequence"/>
</dbReference>
<evidence type="ECO:0000313" key="3">
    <source>
        <dbReference type="Proteomes" id="UP001187868"/>
    </source>
</evidence>
<keyword evidence="3" id="KW-1185">Reference proteome</keyword>
<name>A0ABU4EBI8_9GAMM</name>
<dbReference type="InterPro" id="IPR032248">
    <property type="entry name" value="DUF4823"/>
</dbReference>
<dbReference type="PROSITE" id="PS51257">
    <property type="entry name" value="PROKAR_LIPOPROTEIN"/>
    <property type="match status" value="1"/>
</dbReference>
<reference evidence="2 3" key="1">
    <citation type="submission" date="2023-10" db="EMBL/GenBank/DDBJ databases">
        <title>Clonality and diversity in the soft rot Dickeya solani phytopathogen.</title>
        <authorList>
            <person name="Pedron J."/>
            <person name="Van Gijisegem F."/>
            <person name="Portier P."/>
            <person name="Taghouti G."/>
        </authorList>
    </citation>
    <scope>NUCLEOTIDE SEQUENCE [LARGE SCALE GENOMIC DNA]</scope>
    <source>
        <strain evidence="2 3">FVG2-MFV017-A9</strain>
    </source>
</reference>
<dbReference type="Pfam" id="PF16105">
    <property type="entry name" value="DUF4823"/>
    <property type="match status" value="1"/>
</dbReference>
<accession>A0ABU4EBI8</accession>
<dbReference type="RefSeq" id="WP_057083110.1">
    <property type="nucleotide sequence ID" value="NZ_CP104920.1"/>
</dbReference>
<organism evidence="2 3">
    <name type="scientific">Dickeya solani</name>
    <dbReference type="NCBI Taxonomy" id="1089444"/>
    <lineage>
        <taxon>Bacteria</taxon>
        <taxon>Pseudomonadati</taxon>
        <taxon>Pseudomonadota</taxon>
        <taxon>Gammaproteobacteria</taxon>
        <taxon>Enterobacterales</taxon>
        <taxon>Pectobacteriaceae</taxon>
        <taxon>Dickeya</taxon>
    </lineage>
</organism>
<evidence type="ECO:0000256" key="1">
    <source>
        <dbReference type="SAM" id="SignalP"/>
    </source>
</evidence>
<protein>
    <submittedName>
        <fullName evidence="2">DUF4823 domain-containing protein</fullName>
    </submittedName>
</protein>